<evidence type="ECO:0000313" key="3">
    <source>
        <dbReference type="Proteomes" id="UP000231962"/>
    </source>
</evidence>
<dbReference type="Proteomes" id="UP000231990">
    <property type="component" value="Unassembled WGS sequence"/>
</dbReference>
<dbReference type="EMBL" id="NPDY01000021">
    <property type="protein sequence ID" value="PJZ68499.1"/>
    <property type="molecule type" value="Genomic_DNA"/>
</dbReference>
<organism evidence="2 4">
    <name type="scientific">Leptospira perolatii</name>
    <dbReference type="NCBI Taxonomy" id="2023191"/>
    <lineage>
        <taxon>Bacteria</taxon>
        <taxon>Pseudomonadati</taxon>
        <taxon>Spirochaetota</taxon>
        <taxon>Spirochaetia</taxon>
        <taxon>Leptospirales</taxon>
        <taxon>Leptospiraceae</taxon>
        <taxon>Leptospira</taxon>
    </lineage>
</organism>
<comment type="caution">
    <text evidence="2">The sequence shown here is derived from an EMBL/GenBank/DDBJ whole genome shotgun (WGS) entry which is preliminary data.</text>
</comment>
<keyword evidence="3" id="KW-1185">Reference proteome</keyword>
<dbReference type="AlphaFoldDB" id="A0A2M9ZMA0"/>
<evidence type="ECO:0000313" key="4">
    <source>
        <dbReference type="Proteomes" id="UP000231990"/>
    </source>
</evidence>
<name>A0A2M9ZMA0_9LEPT</name>
<evidence type="ECO:0000313" key="1">
    <source>
        <dbReference type="EMBL" id="PJZ68499.1"/>
    </source>
</evidence>
<protein>
    <submittedName>
        <fullName evidence="2">Uncharacterized protein</fullName>
    </submittedName>
</protein>
<proteinExistence type="predicted"/>
<sequence length="74" mass="8533">MIKLENCFLFVNRINNFFFLRPFGSAKNSASGLRLGMENLHYKIKKIEREDLRFACSFIILFSTAQAKTSPIQG</sequence>
<reference evidence="3 4" key="1">
    <citation type="submission" date="2017-07" db="EMBL/GenBank/DDBJ databases">
        <title>Leptospira spp. isolated from tropical soils.</title>
        <authorList>
            <person name="Thibeaux R."/>
            <person name="Iraola G."/>
            <person name="Ferres I."/>
            <person name="Bierque E."/>
            <person name="Girault D."/>
            <person name="Soupe-Gilbert M.-E."/>
            <person name="Picardeau M."/>
            <person name="Goarant C."/>
        </authorList>
    </citation>
    <scope>NUCLEOTIDE SEQUENCE [LARGE SCALE GENOMIC DNA]</scope>
    <source>
        <strain evidence="2 4">FH1-B-B1</strain>
        <strain evidence="1 3">FH1-B-C1</strain>
    </source>
</reference>
<dbReference type="EMBL" id="NPDZ01000005">
    <property type="protein sequence ID" value="PJZ73196.1"/>
    <property type="molecule type" value="Genomic_DNA"/>
</dbReference>
<gene>
    <name evidence="1" type="ORF">CH360_15900</name>
    <name evidence="2" type="ORF">CH373_09400</name>
</gene>
<accession>A0A2M9ZMA0</accession>
<evidence type="ECO:0000313" key="2">
    <source>
        <dbReference type="EMBL" id="PJZ73196.1"/>
    </source>
</evidence>
<dbReference type="Proteomes" id="UP000231962">
    <property type="component" value="Unassembled WGS sequence"/>
</dbReference>